<keyword evidence="10" id="KW-0175">Coiled coil</keyword>
<dbReference type="CDD" id="cd01900">
    <property type="entry name" value="YchF"/>
    <property type="match status" value="1"/>
</dbReference>
<reference evidence="13" key="1">
    <citation type="submission" date="2015-04" db="UniProtKB">
        <authorList>
            <consortium name="EnsemblPlants"/>
        </authorList>
    </citation>
    <scope>IDENTIFICATION</scope>
</reference>
<dbReference type="FunFam" id="1.10.150.300:FF:000001">
    <property type="entry name" value="Ribosome-binding ATPase YchF"/>
    <property type="match status" value="1"/>
</dbReference>
<keyword evidence="7 9" id="KW-0067">ATP-binding</keyword>
<dbReference type="InterPro" id="IPR006073">
    <property type="entry name" value="GTP-bd"/>
</dbReference>
<dbReference type="GO" id="GO:0016887">
    <property type="term" value="F:ATP hydrolysis activity"/>
    <property type="evidence" value="ECO:0007669"/>
    <property type="project" value="UniProtKB-UniRule"/>
</dbReference>
<evidence type="ECO:0000256" key="8">
    <source>
        <dbReference type="ARBA" id="ARBA00060050"/>
    </source>
</evidence>
<dbReference type="GO" id="GO:0005737">
    <property type="term" value="C:cytoplasm"/>
    <property type="evidence" value="ECO:0007669"/>
    <property type="project" value="UniProtKB-SubCell"/>
</dbReference>
<dbReference type="GO" id="GO:0005525">
    <property type="term" value="F:GTP binding"/>
    <property type="evidence" value="ECO:0007669"/>
    <property type="project" value="InterPro"/>
</dbReference>
<proteinExistence type="inferred from homology"/>
<comment type="subcellular location">
    <subcellularLocation>
        <location evidence="9">Cytoplasm</location>
    </subcellularLocation>
</comment>
<dbReference type="PROSITE" id="PS51710">
    <property type="entry name" value="G_OBG"/>
    <property type="match status" value="1"/>
</dbReference>
<organism evidence="13">
    <name type="scientific">Oryza meridionalis</name>
    <dbReference type="NCBI Taxonomy" id="40149"/>
    <lineage>
        <taxon>Eukaryota</taxon>
        <taxon>Viridiplantae</taxon>
        <taxon>Streptophyta</taxon>
        <taxon>Embryophyta</taxon>
        <taxon>Tracheophyta</taxon>
        <taxon>Spermatophyta</taxon>
        <taxon>Magnoliopsida</taxon>
        <taxon>Liliopsida</taxon>
        <taxon>Poales</taxon>
        <taxon>Poaceae</taxon>
        <taxon>BOP clade</taxon>
        <taxon>Oryzoideae</taxon>
        <taxon>Oryzeae</taxon>
        <taxon>Oryzinae</taxon>
        <taxon>Oryza</taxon>
    </lineage>
</organism>
<accession>A0A0E0D7P9</accession>
<feature type="coiled-coil region" evidence="10">
    <location>
        <begin position="247"/>
        <end position="274"/>
    </location>
</feature>
<evidence type="ECO:0000256" key="2">
    <source>
        <dbReference type="ARBA" id="ARBA00022603"/>
    </source>
</evidence>
<dbReference type="PANTHER" id="PTHR23305">
    <property type="entry name" value="OBG GTPASE FAMILY"/>
    <property type="match status" value="1"/>
</dbReference>
<keyword evidence="3" id="KW-0808">Transferase</keyword>
<evidence type="ECO:0000256" key="4">
    <source>
        <dbReference type="ARBA" id="ARBA00022691"/>
    </source>
</evidence>
<dbReference type="Pfam" id="PF01926">
    <property type="entry name" value="MMR_HSR1"/>
    <property type="match status" value="1"/>
</dbReference>
<comment type="subunit">
    <text evidence="9">Monomer.</text>
</comment>
<comment type="similarity">
    <text evidence="1">Belongs to the methyltransferase superfamily. NTM1 family.</text>
</comment>
<evidence type="ECO:0000256" key="1">
    <source>
        <dbReference type="ARBA" id="ARBA00009059"/>
    </source>
</evidence>
<evidence type="ECO:0000259" key="12">
    <source>
        <dbReference type="PROSITE" id="PS51710"/>
    </source>
</evidence>
<dbReference type="Gene3D" id="3.40.50.150">
    <property type="entry name" value="Vaccinia Virus protein VP39"/>
    <property type="match status" value="1"/>
</dbReference>
<dbReference type="InterPro" id="IPR031167">
    <property type="entry name" value="G_OBG"/>
</dbReference>
<dbReference type="GO" id="GO:0005524">
    <property type="term" value="F:ATP binding"/>
    <property type="evidence" value="ECO:0007669"/>
    <property type="project" value="UniProtKB-UniRule"/>
</dbReference>
<evidence type="ECO:0000256" key="9">
    <source>
        <dbReference type="HAMAP-Rule" id="MF_03167"/>
    </source>
</evidence>
<keyword evidence="14" id="KW-1185">Reference proteome</keyword>
<keyword evidence="5" id="KW-0479">Metal-binding</keyword>
<sequence>MGRDVTSGSRAISSTLSLTSARLVVSLTTVQPPAFPLRAAAAAAAAAARASVHSMATMSRRALGTAFAGFTRTPAMTPTTATLPSSCASPARLLRWRRSAGVGARRFASGRNARISMSLRAGIVGLPNVGKSTLFNAIVENGKAQAANFPFCTINPNVGVVAIPDARLHVLSKLSKSKETIPTSIELVDIAGLVKGASKGEGLGNQFLSNIREVDSILQVVRCFEDDDIVHVSGKVDPKSDIDVINLELIFSDLDQIEKRLDKLKKSKTKDQQVKVKEQAERTGLEKIQTVLMDGKPARSVDLADHEKEAIQHLCLLTMKPVIYVANVTESDLAEPDNNPHVKEVAKLATDLESGMVTISAQVEAELAELPLEERVEYLKSLGVTESGLGNLVKATYDLLGLRTYFTTGDKETKAWTILAGMTAPQAAGVIHSDFQKGFIRAETVSYDDFVAAGSLGVAREKGLLRLEGKDYIVQEGDVMLFRFNEYFLWIRKMSSRFQIHDSFSKLARNQAATAAAAGEMDSRGFDSEGREFSSATEMWAHEIGSPADAPVSAAVAEPAPAPAAGSNGDAGEEAGGGGGGKREEWYSKAIAYWQGVEASTEGVLGGYGCVNDVDVKGSDAFLRPLLAERFGAARRHLVALDCGSGIGRVTKNFLLRHFNEVDLVEPVSHFLEAARENLTECMEVGEDTHKAANFYCVPLQDFTPDEGRYDVIWIQWCIGQLPDDDFISFFNRAKIGLKPNGFFVLKENIARNGFVLDKEDNSITRSDAYFKELFKKCGLYIHSIKDQSDLPKELFAVKMYALVTEKPKIQKNGKRRRPKNSPGMIRS</sequence>
<dbReference type="Pfam" id="PF05891">
    <property type="entry name" value="Methyltransf_PK"/>
    <property type="match status" value="1"/>
</dbReference>
<dbReference type="GO" id="GO:0008276">
    <property type="term" value="F:protein methyltransferase activity"/>
    <property type="evidence" value="ECO:0007669"/>
    <property type="project" value="UniProtKB-ARBA"/>
</dbReference>
<evidence type="ECO:0000256" key="10">
    <source>
        <dbReference type="SAM" id="Coils"/>
    </source>
</evidence>
<keyword evidence="2" id="KW-0489">Methyltransferase</keyword>
<dbReference type="HAMAP" id="MF_00944">
    <property type="entry name" value="YchF_OLA1_ATPase"/>
    <property type="match status" value="1"/>
</dbReference>
<dbReference type="GO" id="GO:0032259">
    <property type="term" value="P:methylation"/>
    <property type="evidence" value="ECO:0007669"/>
    <property type="project" value="UniProtKB-KW"/>
</dbReference>
<dbReference type="Gene3D" id="3.10.20.30">
    <property type="match status" value="1"/>
</dbReference>
<keyword evidence="9" id="KW-0963">Cytoplasm</keyword>
<dbReference type="Gene3D" id="3.40.50.300">
    <property type="entry name" value="P-loop containing nucleotide triphosphate hydrolases"/>
    <property type="match status" value="1"/>
</dbReference>
<keyword evidence="9" id="KW-0378">Hydrolase</keyword>
<dbReference type="STRING" id="40149.A0A0E0D7P9"/>
<dbReference type="NCBIfam" id="TIGR00092">
    <property type="entry name" value="redox-regulated ATPase YchF"/>
    <property type="match status" value="1"/>
</dbReference>
<dbReference type="Pfam" id="PF06071">
    <property type="entry name" value="YchF-GTPase_C"/>
    <property type="match status" value="1"/>
</dbReference>
<dbReference type="GO" id="GO:0043023">
    <property type="term" value="F:ribosomal large subunit binding"/>
    <property type="evidence" value="ECO:0007669"/>
    <property type="project" value="UniProtKB-UniRule"/>
</dbReference>
<dbReference type="InterPro" id="IPR008576">
    <property type="entry name" value="MeTrfase_NTM1"/>
</dbReference>
<dbReference type="InterPro" id="IPR023192">
    <property type="entry name" value="TGS-like_dom_sf"/>
</dbReference>
<dbReference type="CDD" id="cd02440">
    <property type="entry name" value="AdoMet_MTases"/>
    <property type="match status" value="1"/>
</dbReference>
<dbReference type="FunFam" id="3.40.50.150:FF:000025">
    <property type="entry name" value="N-terminal Xaa-Pro-Lys N-methyltransferase 1"/>
    <property type="match status" value="1"/>
</dbReference>
<dbReference type="EnsemblPlants" id="OMERI03G33490.2">
    <property type="protein sequence ID" value="OMERI03G33490.2"/>
    <property type="gene ID" value="OMERI03G33490"/>
</dbReference>
<dbReference type="eggNOG" id="KOG1491">
    <property type="taxonomic scope" value="Eukaryota"/>
</dbReference>
<evidence type="ECO:0000313" key="14">
    <source>
        <dbReference type="Proteomes" id="UP000008021"/>
    </source>
</evidence>
<evidence type="ECO:0000256" key="5">
    <source>
        <dbReference type="ARBA" id="ARBA00022723"/>
    </source>
</evidence>
<dbReference type="InterPro" id="IPR004396">
    <property type="entry name" value="ATPase_YchF/OLA1"/>
</dbReference>
<name>A0A0E0D7P9_9ORYZ</name>
<feature type="binding site" evidence="9">
    <location>
        <begin position="128"/>
        <end position="133"/>
    </location>
    <ligand>
        <name>ATP</name>
        <dbReference type="ChEBI" id="CHEBI:30616"/>
    </ligand>
</feature>
<dbReference type="FunFam" id="3.10.20.30:FF:000001">
    <property type="entry name" value="Ribosome-binding ATPase YchF"/>
    <property type="match status" value="1"/>
</dbReference>
<feature type="region of interest" description="Disordered" evidence="11">
    <location>
        <begin position="551"/>
        <end position="582"/>
    </location>
</feature>
<protein>
    <recommendedName>
        <fullName evidence="9">Obg-like ATPase 1</fullName>
    </recommendedName>
</protein>
<dbReference type="SUPFAM" id="SSF52540">
    <property type="entry name" value="P-loop containing nucleoside triphosphate hydrolases"/>
    <property type="match status" value="1"/>
</dbReference>
<dbReference type="InterPro" id="IPR029063">
    <property type="entry name" value="SAM-dependent_MTases_sf"/>
</dbReference>
<comment type="function">
    <text evidence="9">Hydrolyzes ATP, and can also hydrolyze GTP with lower efficiency. Has lower affinity for GTP.</text>
</comment>
<dbReference type="InterPro" id="IPR041706">
    <property type="entry name" value="YchF_N"/>
</dbReference>
<keyword evidence="6 9" id="KW-0547">Nucleotide-binding</keyword>
<dbReference type="CDD" id="cd04867">
    <property type="entry name" value="TGS_YchF_OLA1"/>
    <property type="match status" value="1"/>
</dbReference>
<dbReference type="PANTHER" id="PTHR23305:SF18">
    <property type="entry name" value="OBG-TYPE G DOMAIN-CONTAINING PROTEIN"/>
    <property type="match status" value="1"/>
</dbReference>
<dbReference type="Gene3D" id="1.10.150.300">
    <property type="entry name" value="TGS-like domain"/>
    <property type="match status" value="1"/>
</dbReference>
<evidence type="ECO:0000313" key="13">
    <source>
        <dbReference type="EnsemblPlants" id="OMERI03G33490.2"/>
    </source>
</evidence>
<dbReference type="InterPro" id="IPR027417">
    <property type="entry name" value="P-loop_NTPase"/>
</dbReference>
<dbReference type="InterPro" id="IPR012676">
    <property type="entry name" value="TGS-like"/>
</dbReference>
<evidence type="ECO:0000256" key="6">
    <source>
        <dbReference type="ARBA" id="ARBA00022741"/>
    </source>
</evidence>
<dbReference type="Gramene" id="OMERI03G33490.2">
    <property type="protein sequence ID" value="OMERI03G33490.2"/>
    <property type="gene ID" value="OMERI03G33490"/>
</dbReference>
<evidence type="ECO:0000256" key="3">
    <source>
        <dbReference type="ARBA" id="ARBA00022679"/>
    </source>
</evidence>
<comment type="function">
    <text evidence="8">Alpha-N-methyltransferase that methylates the N-terminus of target proteins containing the N-terminal motif [Ala/Pro/Ser]-Pro-Lys when the initiator Met is cleaved. Specifically catalyzes mono-, di- or tri-methylation of exposed alpha-amino group of Ala or Ser residue in the [Ala/Ser]-Pro-Lys motif and mono- or di-methylation of Pro in the Pro-Pro-Lys motif.</text>
</comment>
<comment type="similarity">
    <text evidence="9">Belongs to the TRAFAC class OBG-HflX-like GTPase superfamily. OBG GTPase family. YchF/OLA1 subfamily.</text>
</comment>
<feature type="binding site" evidence="9">
    <location>
        <position position="328"/>
    </location>
    <ligand>
        <name>ATP</name>
        <dbReference type="ChEBI" id="CHEBI:30616"/>
    </ligand>
</feature>
<evidence type="ECO:0000256" key="11">
    <source>
        <dbReference type="SAM" id="MobiDB-lite"/>
    </source>
</evidence>
<dbReference type="GO" id="GO:0046872">
    <property type="term" value="F:metal ion binding"/>
    <property type="evidence" value="ECO:0007669"/>
    <property type="project" value="UniProtKB-KW"/>
</dbReference>
<dbReference type="AlphaFoldDB" id="A0A0E0D7P9"/>
<dbReference type="SUPFAM" id="SSF53335">
    <property type="entry name" value="S-adenosyl-L-methionine-dependent methyltransferases"/>
    <property type="match status" value="1"/>
</dbReference>
<dbReference type="InterPro" id="IPR012675">
    <property type="entry name" value="Beta-grasp_dom_sf"/>
</dbReference>
<keyword evidence="4" id="KW-0949">S-adenosyl-L-methionine</keyword>
<dbReference type="InterPro" id="IPR013029">
    <property type="entry name" value="YchF_C"/>
</dbReference>
<feature type="domain" description="OBG-type G" evidence="12">
    <location>
        <begin position="119"/>
        <end position="401"/>
    </location>
</feature>
<reference evidence="13" key="2">
    <citation type="submission" date="2018-05" db="EMBL/GenBank/DDBJ databases">
        <title>OmerRS3 (Oryza meridionalis Reference Sequence Version 3).</title>
        <authorList>
            <person name="Zhang J."/>
            <person name="Kudrna D."/>
            <person name="Lee S."/>
            <person name="Talag J."/>
            <person name="Welchert J."/>
            <person name="Wing R.A."/>
        </authorList>
    </citation>
    <scope>NUCLEOTIDE SEQUENCE [LARGE SCALE GENOMIC DNA]</scope>
    <source>
        <strain evidence="13">cv. OR44</strain>
    </source>
</reference>
<dbReference type="PRINTS" id="PR00326">
    <property type="entry name" value="GTP1OBG"/>
</dbReference>
<evidence type="ECO:0000256" key="7">
    <source>
        <dbReference type="ARBA" id="ARBA00022840"/>
    </source>
</evidence>
<feature type="compositionally biased region" description="Low complexity" evidence="11">
    <location>
        <begin position="551"/>
        <end position="570"/>
    </location>
</feature>
<dbReference type="SUPFAM" id="SSF81271">
    <property type="entry name" value="TGS-like"/>
    <property type="match status" value="1"/>
</dbReference>
<dbReference type="Proteomes" id="UP000008021">
    <property type="component" value="Chromosome 3"/>
</dbReference>